<keyword evidence="1" id="KW-1133">Transmembrane helix</keyword>
<keyword evidence="1" id="KW-0812">Transmembrane</keyword>
<reference evidence="2 3" key="1">
    <citation type="submission" date="2016-07" db="EMBL/GenBank/DDBJ databases">
        <title>Pervasive Adenine N6-methylation of Active Genes in Fungi.</title>
        <authorList>
            <consortium name="DOE Joint Genome Institute"/>
            <person name="Mondo S.J."/>
            <person name="Dannebaum R.O."/>
            <person name="Kuo R.C."/>
            <person name="Labutti K."/>
            <person name="Haridas S."/>
            <person name="Kuo A."/>
            <person name="Salamov A."/>
            <person name="Ahrendt S.R."/>
            <person name="Lipzen A."/>
            <person name="Sullivan W."/>
            <person name="Andreopoulos W.B."/>
            <person name="Clum A."/>
            <person name="Lindquist E."/>
            <person name="Daum C."/>
            <person name="Ramamoorthy G.K."/>
            <person name="Gryganskyi A."/>
            <person name="Culley D."/>
            <person name="Magnuson J.K."/>
            <person name="James T.Y."/>
            <person name="O'Malley M.A."/>
            <person name="Stajich J.E."/>
            <person name="Spatafora J.W."/>
            <person name="Visel A."/>
            <person name="Grigoriev I.V."/>
        </authorList>
    </citation>
    <scope>NUCLEOTIDE SEQUENCE [LARGE SCALE GENOMIC DNA]</scope>
    <source>
        <strain evidence="2 3">NRRL 1336</strain>
    </source>
</reference>
<sequence>MYSDLYPSTLLHANRVYLDDASFLLNIFLVIAFHVFDVAAQPKIPVDNIFKNPPT</sequence>
<protein>
    <submittedName>
        <fullName evidence="2">Uncharacterized protein</fullName>
    </submittedName>
</protein>
<dbReference type="EMBL" id="MCGE01000035">
    <property type="protein sequence ID" value="ORZ07382.1"/>
    <property type="molecule type" value="Genomic_DNA"/>
</dbReference>
<evidence type="ECO:0000256" key="1">
    <source>
        <dbReference type="SAM" id="Phobius"/>
    </source>
</evidence>
<evidence type="ECO:0000313" key="3">
    <source>
        <dbReference type="Proteomes" id="UP000193560"/>
    </source>
</evidence>
<dbReference type="AlphaFoldDB" id="A0A1X2I1U3"/>
<feature type="transmembrane region" description="Helical" evidence="1">
    <location>
        <begin position="20"/>
        <end position="40"/>
    </location>
</feature>
<dbReference type="Proteomes" id="UP000193560">
    <property type="component" value="Unassembled WGS sequence"/>
</dbReference>
<name>A0A1X2I1U3_9FUNG</name>
<keyword evidence="1" id="KW-0472">Membrane</keyword>
<gene>
    <name evidence="2" type="ORF">BCR42DRAFT_426149</name>
</gene>
<organism evidence="2 3">
    <name type="scientific">Absidia repens</name>
    <dbReference type="NCBI Taxonomy" id="90262"/>
    <lineage>
        <taxon>Eukaryota</taxon>
        <taxon>Fungi</taxon>
        <taxon>Fungi incertae sedis</taxon>
        <taxon>Mucoromycota</taxon>
        <taxon>Mucoromycotina</taxon>
        <taxon>Mucoromycetes</taxon>
        <taxon>Mucorales</taxon>
        <taxon>Cunninghamellaceae</taxon>
        <taxon>Absidia</taxon>
    </lineage>
</organism>
<keyword evidence="3" id="KW-1185">Reference proteome</keyword>
<proteinExistence type="predicted"/>
<comment type="caution">
    <text evidence="2">The sequence shown here is derived from an EMBL/GenBank/DDBJ whole genome shotgun (WGS) entry which is preliminary data.</text>
</comment>
<accession>A0A1X2I1U3</accession>
<evidence type="ECO:0000313" key="2">
    <source>
        <dbReference type="EMBL" id="ORZ07382.1"/>
    </source>
</evidence>